<feature type="chain" id="PRO_5045316357" description="SH3 domain-containing protein" evidence="2">
    <location>
        <begin position="28"/>
        <end position="160"/>
    </location>
</feature>
<dbReference type="Proteomes" id="UP001499984">
    <property type="component" value="Unassembled WGS sequence"/>
</dbReference>
<organism evidence="3 4">
    <name type="scientific">Streptomyces shaanxiensis</name>
    <dbReference type="NCBI Taxonomy" id="653357"/>
    <lineage>
        <taxon>Bacteria</taxon>
        <taxon>Bacillati</taxon>
        <taxon>Actinomycetota</taxon>
        <taxon>Actinomycetes</taxon>
        <taxon>Kitasatosporales</taxon>
        <taxon>Streptomycetaceae</taxon>
        <taxon>Streptomyces</taxon>
    </lineage>
</organism>
<name>A0ABP7VPS0_9ACTN</name>
<proteinExistence type="predicted"/>
<comment type="caution">
    <text evidence="3">The sequence shown here is derived from an EMBL/GenBank/DDBJ whole genome shotgun (WGS) entry which is preliminary data.</text>
</comment>
<evidence type="ECO:0000313" key="3">
    <source>
        <dbReference type="EMBL" id="GAA4071385.1"/>
    </source>
</evidence>
<dbReference type="RefSeq" id="WP_345016303.1">
    <property type="nucleotide sequence ID" value="NZ_BAAAZY010000012.1"/>
</dbReference>
<sequence length="160" mass="16471">MALRSRLAISIAAGALAAAAFTTPAVASDEWESDDPGQSQGDGGGDQGGGDGGGDWGGDQGGGDGGGDQGGGDWGNDDGGNDRGFTRGRVTANRLLLRSAPHRGSRVIRVVHRGDVVRIFCKTSGQRVDGNPLWYLLADGTWTWGSGRFIDTIGAAPRWC</sequence>
<feature type="signal peptide" evidence="2">
    <location>
        <begin position="1"/>
        <end position="27"/>
    </location>
</feature>
<reference evidence="4" key="1">
    <citation type="journal article" date="2019" name="Int. J. Syst. Evol. Microbiol.">
        <title>The Global Catalogue of Microorganisms (GCM) 10K type strain sequencing project: providing services to taxonomists for standard genome sequencing and annotation.</title>
        <authorList>
            <consortium name="The Broad Institute Genomics Platform"/>
            <consortium name="The Broad Institute Genome Sequencing Center for Infectious Disease"/>
            <person name="Wu L."/>
            <person name="Ma J."/>
        </authorList>
    </citation>
    <scope>NUCLEOTIDE SEQUENCE [LARGE SCALE GENOMIC DNA]</scope>
    <source>
        <strain evidence="4">JCM 16925</strain>
    </source>
</reference>
<gene>
    <name evidence="3" type="ORF">GCM10022233_55280</name>
</gene>
<evidence type="ECO:0008006" key="5">
    <source>
        <dbReference type="Google" id="ProtNLM"/>
    </source>
</evidence>
<keyword evidence="2" id="KW-0732">Signal</keyword>
<feature type="region of interest" description="Disordered" evidence="1">
    <location>
        <begin position="25"/>
        <end position="86"/>
    </location>
</feature>
<evidence type="ECO:0000313" key="4">
    <source>
        <dbReference type="Proteomes" id="UP001499984"/>
    </source>
</evidence>
<accession>A0ABP7VPS0</accession>
<evidence type="ECO:0000256" key="1">
    <source>
        <dbReference type="SAM" id="MobiDB-lite"/>
    </source>
</evidence>
<evidence type="ECO:0000256" key="2">
    <source>
        <dbReference type="SAM" id="SignalP"/>
    </source>
</evidence>
<protein>
    <recommendedName>
        <fullName evidence="5">SH3 domain-containing protein</fullName>
    </recommendedName>
</protein>
<feature type="compositionally biased region" description="Gly residues" evidence="1">
    <location>
        <begin position="40"/>
        <end position="78"/>
    </location>
</feature>
<dbReference type="EMBL" id="BAAAZY010000012">
    <property type="protein sequence ID" value="GAA4071385.1"/>
    <property type="molecule type" value="Genomic_DNA"/>
</dbReference>
<keyword evidence="4" id="KW-1185">Reference proteome</keyword>